<organism evidence="1 2">
    <name type="scientific">Fictibacillus nanhaiensis</name>
    <dbReference type="NCBI Taxonomy" id="742169"/>
    <lineage>
        <taxon>Bacteria</taxon>
        <taxon>Bacillati</taxon>
        <taxon>Bacillota</taxon>
        <taxon>Bacilli</taxon>
        <taxon>Bacillales</taxon>
        <taxon>Fictibacillaceae</taxon>
        <taxon>Fictibacillus</taxon>
    </lineage>
</organism>
<dbReference type="EMBL" id="JAFHKR010000039">
    <property type="protein sequence ID" value="MBN3555820.1"/>
    <property type="molecule type" value="Genomic_DNA"/>
</dbReference>
<dbReference type="InterPro" id="IPR043519">
    <property type="entry name" value="NT_sf"/>
</dbReference>
<accession>A0ABS2ZUW9</accession>
<comment type="caution">
    <text evidence="1">The sequence shown here is derived from an EMBL/GenBank/DDBJ whole genome shotgun (WGS) entry which is preliminary data.</text>
</comment>
<evidence type="ECO:0000313" key="2">
    <source>
        <dbReference type="Proteomes" id="UP001296923"/>
    </source>
</evidence>
<dbReference type="SUPFAM" id="SSF81301">
    <property type="entry name" value="Nucleotidyltransferase"/>
    <property type="match status" value="1"/>
</dbReference>
<proteinExistence type="predicted"/>
<protein>
    <recommendedName>
        <fullName evidence="3">Amino acid transporter</fullName>
    </recommendedName>
</protein>
<dbReference type="Proteomes" id="UP001296923">
    <property type="component" value="Unassembled WGS sequence"/>
</dbReference>
<gene>
    <name evidence="1" type="ORF">JYA63_16195</name>
</gene>
<dbReference type="RefSeq" id="WP_205726606.1">
    <property type="nucleotide sequence ID" value="NZ_JAFHKR010000039.1"/>
</dbReference>
<reference evidence="1 2" key="1">
    <citation type="submission" date="2021-01" db="EMBL/GenBank/DDBJ databases">
        <title>Genome Sequencing of Type Strains.</title>
        <authorList>
            <person name="Lemaire J.F."/>
            <person name="Inderbitzin P."/>
            <person name="Collins S.B."/>
            <person name="Wespe N."/>
            <person name="Knight-Connoni V."/>
        </authorList>
    </citation>
    <scope>NUCLEOTIDE SEQUENCE [LARGE SCALE GENOMIC DNA]</scope>
    <source>
        <strain evidence="1 2">DSM 23009</strain>
    </source>
</reference>
<dbReference type="Pfam" id="PF10706">
    <property type="entry name" value="Aminoglyc_resit"/>
    <property type="match status" value="1"/>
</dbReference>
<name>A0ABS2ZUW9_9BACL</name>
<dbReference type="Gene3D" id="3.30.460.40">
    <property type="match status" value="1"/>
</dbReference>
<evidence type="ECO:0008006" key="3">
    <source>
        <dbReference type="Google" id="ProtNLM"/>
    </source>
</evidence>
<sequence length="214" mass="25565">MSENKEHWKPLSVDKIQEIFSPIPIQWWIAGGWALDLYLDRITREHDDIDVVILRSQHLLLQRYLESDWVGYKAFKGKLLPWKKNEKLEAHFDNLWFKKNGESSWAFQVMILDSENDYWIYKRNGTIRRKLTDIDLKTSEGVPYIKPEIQLLYKGGSSVIREKDMVDLENVLPLLDDTSRDWLTKSLMIQYPNGHQWIERINAFRDSSQNRKRE</sequence>
<keyword evidence="2" id="KW-1185">Reference proteome</keyword>
<dbReference type="InterPro" id="IPR019646">
    <property type="entry name" value="Aminoglyc_AdlTrfase"/>
</dbReference>
<evidence type="ECO:0000313" key="1">
    <source>
        <dbReference type="EMBL" id="MBN3555820.1"/>
    </source>
</evidence>